<protein>
    <recommendedName>
        <fullName evidence="9">PGG domain-containing protein</fullName>
    </recommendedName>
</protein>
<keyword evidence="3" id="KW-0677">Repeat</keyword>
<dbReference type="SUPFAM" id="SSF48403">
    <property type="entry name" value="Ankyrin repeat"/>
    <property type="match status" value="1"/>
</dbReference>
<dbReference type="GO" id="GO:0005886">
    <property type="term" value="C:plasma membrane"/>
    <property type="evidence" value="ECO:0007669"/>
    <property type="project" value="TreeGrafter"/>
</dbReference>
<feature type="repeat" description="ANK" evidence="7">
    <location>
        <begin position="170"/>
        <end position="202"/>
    </location>
</feature>
<dbReference type="InterPro" id="IPR026961">
    <property type="entry name" value="PGG_dom"/>
</dbReference>
<dbReference type="InterPro" id="IPR036770">
    <property type="entry name" value="Ankyrin_rpt-contain_sf"/>
</dbReference>
<gene>
    <name evidence="10" type="ORF">QVD17_20565</name>
</gene>
<evidence type="ECO:0000256" key="3">
    <source>
        <dbReference type="ARBA" id="ARBA00022737"/>
    </source>
</evidence>
<feature type="transmembrane region" description="Helical" evidence="8">
    <location>
        <begin position="404"/>
        <end position="425"/>
    </location>
</feature>
<proteinExistence type="predicted"/>
<keyword evidence="6 8" id="KW-0472">Membrane</keyword>
<feature type="domain" description="PGG" evidence="9">
    <location>
        <begin position="347"/>
        <end position="457"/>
    </location>
</feature>
<feature type="transmembrane region" description="Helical" evidence="8">
    <location>
        <begin position="432"/>
        <end position="453"/>
    </location>
</feature>
<evidence type="ECO:0000256" key="8">
    <source>
        <dbReference type="SAM" id="Phobius"/>
    </source>
</evidence>
<comment type="subcellular location">
    <subcellularLocation>
        <location evidence="1">Membrane</location>
        <topology evidence="1">Multi-pass membrane protein</topology>
    </subcellularLocation>
</comment>
<organism evidence="10 11">
    <name type="scientific">Tagetes erecta</name>
    <name type="common">African marigold</name>
    <dbReference type="NCBI Taxonomy" id="13708"/>
    <lineage>
        <taxon>Eukaryota</taxon>
        <taxon>Viridiplantae</taxon>
        <taxon>Streptophyta</taxon>
        <taxon>Embryophyta</taxon>
        <taxon>Tracheophyta</taxon>
        <taxon>Spermatophyta</taxon>
        <taxon>Magnoliopsida</taxon>
        <taxon>eudicotyledons</taxon>
        <taxon>Gunneridae</taxon>
        <taxon>Pentapetalae</taxon>
        <taxon>asterids</taxon>
        <taxon>campanulids</taxon>
        <taxon>Asterales</taxon>
        <taxon>Asteraceae</taxon>
        <taxon>Asteroideae</taxon>
        <taxon>Heliantheae alliance</taxon>
        <taxon>Tageteae</taxon>
        <taxon>Tagetes</taxon>
    </lineage>
</organism>
<keyword evidence="11" id="KW-1185">Reference proteome</keyword>
<dbReference type="PANTHER" id="PTHR24186">
    <property type="entry name" value="PROTEIN PHOSPHATASE 1 REGULATORY SUBUNIT"/>
    <property type="match status" value="1"/>
</dbReference>
<comment type="caution">
    <text evidence="10">The sequence shown here is derived from an EMBL/GenBank/DDBJ whole genome shotgun (WGS) entry which is preliminary data.</text>
</comment>
<dbReference type="Gene3D" id="1.25.40.20">
    <property type="entry name" value="Ankyrin repeat-containing domain"/>
    <property type="match status" value="1"/>
</dbReference>
<name>A0AAD8KLX8_TARER</name>
<evidence type="ECO:0000256" key="5">
    <source>
        <dbReference type="ARBA" id="ARBA00023043"/>
    </source>
</evidence>
<keyword evidence="2 8" id="KW-0812">Transmembrane</keyword>
<keyword evidence="4 8" id="KW-1133">Transmembrane helix</keyword>
<evidence type="ECO:0000256" key="2">
    <source>
        <dbReference type="ARBA" id="ARBA00022692"/>
    </source>
</evidence>
<feature type="transmembrane region" description="Helical" evidence="8">
    <location>
        <begin position="473"/>
        <end position="497"/>
    </location>
</feature>
<keyword evidence="5 7" id="KW-0040">ANK repeat</keyword>
<accession>A0AAD8KLX8</accession>
<dbReference type="SMART" id="SM00248">
    <property type="entry name" value="ANK"/>
    <property type="match status" value="6"/>
</dbReference>
<sequence length="519" mass="57139">MRLYLIVCLDSNLYYYVRLTDHTPSGAATQVRVASPRHSSPYIVLEQPGDDKISSKDIYSFISTNMETKLYEASLTGDVQALNALLHQDPLTLDRLSLTGFNETPLHIAAIRGHHQFGTLLLTHKPKLAIALDSQRRTPLHLASANGSLEMVRVLVQAGGRDVCCFKDQDGLTPLHLAAVNEHLEVVKALVQANPDAAMEINSDTGESILHMCVGYNCIESLKVLMELWNEDELAKITDHGGNTLLHAAAINKQTQILNYFLRIPSIKANGNVVNRAGLTAVDVLDQCPRDLKSLEARSILMEAGVLRANDVKPALDKPLMKSSHNKQKGNFMSRAWARYVNDDHCWVEKQRGILILAALAVAGMSFHSGINPPGGTITVTQSGGFSLGNAVQAEVDMDQFNRFVAYNSFTMITSLVIVLVLISGISLRNKFLMWVLMLGSLFTMLCMVATYLQSLSTMAPDGYVNATSVWISLIWMLGCGLIALIHTIFFVVWVVMKLSKCKRMPKTDMKGNQDAGEV</sequence>
<evidence type="ECO:0000259" key="9">
    <source>
        <dbReference type="Pfam" id="PF13962"/>
    </source>
</evidence>
<evidence type="ECO:0000256" key="1">
    <source>
        <dbReference type="ARBA" id="ARBA00004141"/>
    </source>
</evidence>
<dbReference type="Pfam" id="PF13962">
    <property type="entry name" value="PGG"/>
    <property type="match status" value="1"/>
</dbReference>
<dbReference type="Pfam" id="PF12796">
    <property type="entry name" value="Ank_2"/>
    <property type="match status" value="2"/>
</dbReference>
<dbReference type="Proteomes" id="UP001229421">
    <property type="component" value="Unassembled WGS sequence"/>
</dbReference>
<evidence type="ECO:0000256" key="6">
    <source>
        <dbReference type="ARBA" id="ARBA00023136"/>
    </source>
</evidence>
<evidence type="ECO:0000313" key="11">
    <source>
        <dbReference type="Proteomes" id="UP001229421"/>
    </source>
</evidence>
<dbReference type="AlphaFoldDB" id="A0AAD8KLX8"/>
<feature type="repeat" description="ANK" evidence="7">
    <location>
        <begin position="135"/>
        <end position="159"/>
    </location>
</feature>
<evidence type="ECO:0000256" key="4">
    <source>
        <dbReference type="ARBA" id="ARBA00022989"/>
    </source>
</evidence>
<dbReference type="PROSITE" id="PS50297">
    <property type="entry name" value="ANK_REP_REGION"/>
    <property type="match status" value="2"/>
</dbReference>
<evidence type="ECO:0000313" key="10">
    <source>
        <dbReference type="EMBL" id="KAK1425218.1"/>
    </source>
</evidence>
<dbReference type="PANTHER" id="PTHR24186:SF37">
    <property type="entry name" value="PGG DOMAIN-CONTAINING PROTEIN"/>
    <property type="match status" value="1"/>
</dbReference>
<dbReference type="EMBL" id="JAUHHV010000005">
    <property type="protein sequence ID" value="KAK1425218.1"/>
    <property type="molecule type" value="Genomic_DNA"/>
</dbReference>
<reference evidence="10" key="1">
    <citation type="journal article" date="2023" name="bioRxiv">
        <title>Improved chromosome-level genome assembly for marigold (Tagetes erecta).</title>
        <authorList>
            <person name="Jiang F."/>
            <person name="Yuan L."/>
            <person name="Wang S."/>
            <person name="Wang H."/>
            <person name="Xu D."/>
            <person name="Wang A."/>
            <person name="Fan W."/>
        </authorList>
    </citation>
    <scope>NUCLEOTIDE SEQUENCE</scope>
    <source>
        <strain evidence="10">WSJ</strain>
        <tissue evidence="10">Leaf</tissue>
    </source>
</reference>
<dbReference type="PROSITE" id="PS50088">
    <property type="entry name" value="ANK_REPEAT"/>
    <property type="match status" value="2"/>
</dbReference>
<evidence type="ECO:0000256" key="7">
    <source>
        <dbReference type="PROSITE-ProRule" id="PRU00023"/>
    </source>
</evidence>
<dbReference type="InterPro" id="IPR002110">
    <property type="entry name" value="Ankyrin_rpt"/>
</dbReference>